<dbReference type="Proteomes" id="UP001206128">
    <property type="component" value="Unassembled WGS sequence"/>
</dbReference>
<gene>
    <name evidence="2" type="ORF">LX83_003360</name>
</gene>
<reference evidence="2" key="1">
    <citation type="submission" date="2022-06" db="EMBL/GenBank/DDBJ databases">
        <title>Genomic Encyclopedia of Archaeal and Bacterial Type Strains, Phase II (KMG-II): from individual species to whole genera.</title>
        <authorList>
            <person name="Goeker M."/>
        </authorList>
    </citation>
    <scope>NUCLEOTIDE SEQUENCE</scope>
    <source>
        <strain evidence="2">DSM 43935</strain>
    </source>
</reference>
<protein>
    <recommendedName>
        <fullName evidence="4">DUF5709 domain-containing protein</fullName>
    </recommendedName>
</protein>
<comment type="caution">
    <text evidence="2">The sequence shown here is derived from an EMBL/GenBank/DDBJ whole genome shotgun (WGS) entry which is preliminary data.</text>
</comment>
<name>A0AAE3KH57_9PSEU</name>
<feature type="compositionally biased region" description="Basic and acidic residues" evidence="1">
    <location>
        <begin position="1"/>
        <end position="20"/>
    </location>
</feature>
<evidence type="ECO:0000313" key="2">
    <source>
        <dbReference type="EMBL" id="MCP2166492.1"/>
    </source>
</evidence>
<organism evidence="2 3">
    <name type="scientific">Goodfellowiella coeruleoviolacea</name>
    <dbReference type="NCBI Taxonomy" id="334858"/>
    <lineage>
        <taxon>Bacteria</taxon>
        <taxon>Bacillati</taxon>
        <taxon>Actinomycetota</taxon>
        <taxon>Actinomycetes</taxon>
        <taxon>Pseudonocardiales</taxon>
        <taxon>Pseudonocardiaceae</taxon>
        <taxon>Goodfellowiella</taxon>
    </lineage>
</organism>
<sequence length="91" mass="9814">MSTPGDLDRGWNDEVDREETTTTVVTDLGEETPAGDALDQHRPADPGEAVEQGELGGAGRRAAVPEMPIEANPADVVEQLRAVPEDEYERD</sequence>
<dbReference type="AlphaFoldDB" id="A0AAE3KH57"/>
<dbReference type="RefSeq" id="WP_253772413.1">
    <property type="nucleotide sequence ID" value="NZ_JAMTCK010000007.1"/>
</dbReference>
<proteinExistence type="predicted"/>
<dbReference type="EMBL" id="JAMTCK010000007">
    <property type="protein sequence ID" value="MCP2166492.1"/>
    <property type="molecule type" value="Genomic_DNA"/>
</dbReference>
<evidence type="ECO:0008006" key="4">
    <source>
        <dbReference type="Google" id="ProtNLM"/>
    </source>
</evidence>
<accession>A0AAE3KH57</accession>
<evidence type="ECO:0000256" key="1">
    <source>
        <dbReference type="SAM" id="MobiDB-lite"/>
    </source>
</evidence>
<evidence type="ECO:0000313" key="3">
    <source>
        <dbReference type="Proteomes" id="UP001206128"/>
    </source>
</evidence>
<feature type="region of interest" description="Disordered" evidence="1">
    <location>
        <begin position="1"/>
        <end position="60"/>
    </location>
</feature>
<keyword evidence="3" id="KW-1185">Reference proteome</keyword>